<feature type="compositionally biased region" description="Low complexity" evidence="1">
    <location>
        <begin position="83"/>
        <end position="93"/>
    </location>
</feature>
<dbReference type="Proteomes" id="UP000325081">
    <property type="component" value="Unassembled WGS sequence"/>
</dbReference>
<feature type="region of interest" description="Disordered" evidence="1">
    <location>
        <begin position="64"/>
        <end position="95"/>
    </location>
</feature>
<name>A0A5A7RKG3_STRAF</name>
<proteinExistence type="predicted"/>
<dbReference type="AlphaFoldDB" id="A0A5A7RKG3"/>
<feature type="compositionally biased region" description="Basic residues" evidence="1">
    <location>
        <begin position="157"/>
        <end position="169"/>
    </location>
</feature>
<evidence type="ECO:0000313" key="3">
    <source>
        <dbReference type="Proteomes" id="UP000325081"/>
    </source>
</evidence>
<organism evidence="2 3">
    <name type="scientific">Striga asiatica</name>
    <name type="common">Asiatic witchweed</name>
    <name type="synonym">Buchnera asiatica</name>
    <dbReference type="NCBI Taxonomy" id="4170"/>
    <lineage>
        <taxon>Eukaryota</taxon>
        <taxon>Viridiplantae</taxon>
        <taxon>Streptophyta</taxon>
        <taxon>Embryophyta</taxon>
        <taxon>Tracheophyta</taxon>
        <taxon>Spermatophyta</taxon>
        <taxon>Magnoliopsida</taxon>
        <taxon>eudicotyledons</taxon>
        <taxon>Gunneridae</taxon>
        <taxon>Pentapetalae</taxon>
        <taxon>asterids</taxon>
        <taxon>lamiids</taxon>
        <taxon>Lamiales</taxon>
        <taxon>Orobanchaceae</taxon>
        <taxon>Buchnereae</taxon>
        <taxon>Striga</taxon>
    </lineage>
</organism>
<comment type="caution">
    <text evidence="2">The sequence shown here is derived from an EMBL/GenBank/DDBJ whole genome shotgun (WGS) entry which is preliminary data.</text>
</comment>
<evidence type="ECO:0000313" key="2">
    <source>
        <dbReference type="EMBL" id="GER57757.1"/>
    </source>
</evidence>
<reference evidence="3" key="1">
    <citation type="journal article" date="2019" name="Curr. Biol.">
        <title>Genome Sequence of Striga asiatica Provides Insight into the Evolution of Plant Parasitism.</title>
        <authorList>
            <person name="Yoshida S."/>
            <person name="Kim S."/>
            <person name="Wafula E.K."/>
            <person name="Tanskanen J."/>
            <person name="Kim Y.M."/>
            <person name="Honaas L."/>
            <person name="Yang Z."/>
            <person name="Spallek T."/>
            <person name="Conn C.E."/>
            <person name="Ichihashi Y."/>
            <person name="Cheong K."/>
            <person name="Cui S."/>
            <person name="Der J.P."/>
            <person name="Gundlach H."/>
            <person name="Jiao Y."/>
            <person name="Hori C."/>
            <person name="Ishida J.K."/>
            <person name="Kasahara H."/>
            <person name="Kiba T."/>
            <person name="Kim M.S."/>
            <person name="Koo N."/>
            <person name="Laohavisit A."/>
            <person name="Lee Y.H."/>
            <person name="Lumba S."/>
            <person name="McCourt P."/>
            <person name="Mortimer J.C."/>
            <person name="Mutuku J.M."/>
            <person name="Nomura T."/>
            <person name="Sasaki-Sekimoto Y."/>
            <person name="Seto Y."/>
            <person name="Wang Y."/>
            <person name="Wakatake T."/>
            <person name="Sakakibara H."/>
            <person name="Demura T."/>
            <person name="Yamaguchi S."/>
            <person name="Yoneyama K."/>
            <person name="Manabe R.I."/>
            <person name="Nelson D.C."/>
            <person name="Schulman A.H."/>
            <person name="Timko M.P."/>
            <person name="dePamphilis C.W."/>
            <person name="Choi D."/>
            <person name="Shirasu K."/>
        </authorList>
    </citation>
    <scope>NUCLEOTIDE SEQUENCE [LARGE SCALE GENOMIC DNA]</scope>
    <source>
        <strain evidence="3">cv. UVA1</strain>
    </source>
</reference>
<feature type="region of interest" description="Disordered" evidence="1">
    <location>
        <begin position="145"/>
        <end position="169"/>
    </location>
</feature>
<dbReference type="EMBL" id="BKCP01013625">
    <property type="protein sequence ID" value="GER57757.1"/>
    <property type="molecule type" value="Genomic_DNA"/>
</dbReference>
<sequence length="390" mass="41181">MNHNLNSNIGRNKVEVDLSARESLDSFAILNFRMNQNLNCYYSGRNKAWGSTQLLVKRVGPRAGLEHRTPNPLHQKPPPPPAVQVERPPAAVPHHLPNVPAAAARPVQPLAQVPDLRRRRRVLAGVPRVDQRVRRKLRQLVPDHADHPVHSGVSVRRPQRRRTPAGHVRRHGEWVGAHLRALPAGVPDPRVRQRASRHRREGEVVEAADGAAEVLHCDAGGGEDEVDPVPVVCGEWPRPDGGGDDPLHREAREGGAVGAVPVGVLAGDDDGAGDVGSGLVGVEGDGAPPVGDAGGGSGAVVGDGEEEVEDEEALRVGPRAVPDEVELDGGSGEDGAHVVTEVDELRRALIPLGGREGSRRELGVAGGGGGAAVFFDGWVYLKGLVVVSGS</sequence>
<gene>
    <name evidence="2" type="ORF">STAS_35577</name>
</gene>
<protein>
    <submittedName>
        <fullName evidence="2">Glutaredoxin family protein</fullName>
    </submittedName>
</protein>
<accession>A0A5A7RKG3</accession>
<keyword evidence="3" id="KW-1185">Reference proteome</keyword>
<evidence type="ECO:0000256" key="1">
    <source>
        <dbReference type="SAM" id="MobiDB-lite"/>
    </source>
</evidence>